<name>A0AC55CTC9_ECHTE</name>
<accession>A0AC55CTC9</accession>
<gene>
    <name evidence="2" type="primary">ZNF707</name>
</gene>
<proteinExistence type="predicted"/>
<dbReference type="Proteomes" id="UP000694863">
    <property type="component" value="Unplaced"/>
</dbReference>
<reference evidence="2" key="1">
    <citation type="submission" date="2025-08" db="UniProtKB">
        <authorList>
            <consortium name="RefSeq"/>
        </authorList>
    </citation>
    <scope>IDENTIFICATION</scope>
</reference>
<evidence type="ECO:0000313" key="2">
    <source>
        <dbReference type="RefSeq" id="XP_045142753.1"/>
    </source>
</evidence>
<keyword evidence="1" id="KW-1185">Reference proteome</keyword>
<sequence length="467" mass="51386">MAISGLEEDMAKSHAPWDRRTVLFLFHSLQPDEAKLLARSHERVLRPRSPRGTRPPQLPRRPRLSPGRLPPSGLVAPRDSLQTSLMAVPQVTFKDVVIRFSREEWAYLDAAQRALYRDVMLENFRTLEALGFCRRRPHLVLCLELWAEPWAEAEKCAAHLLFPAGTGTLHHQARCLRQPPSTARSGPALAGVSKAAAGGTGEVLSLGPGQPQGSGAGKPTYICDTCGKVLSSLGQLATHETVHTGAKSLECRVCGQAFRWTSNLLRHQQNHTDYKPFRCEQCGLAFRLQGRLTQHRKVHSELRPYLCGACGQAFKQRSNLLRHQLVHSGKRPFACGVCGQAFRTKEGLVQHGRLHSGEKPYTCAECGKAYRFAKGFSIHQRLHRAPRHFPCTLCGKAFRHLGFFMRHQRTHGAPEDPGAAFPSGGGSPAIGVGRTAGLGGSGQKLNSESETTEPSAAVGHSGHQRYW</sequence>
<protein>
    <submittedName>
        <fullName evidence="2">Zinc finger protein 707</fullName>
    </submittedName>
</protein>
<organism evidence="1 2">
    <name type="scientific">Echinops telfairi</name>
    <name type="common">Lesser hedgehog tenrec</name>
    <dbReference type="NCBI Taxonomy" id="9371"/>
    <lineage>
        <taxon>Eukaryota</taxon>
        <taxon>Metazoa</taxon>
        <taxon>Chordata</taxon>
        <taxon>Craniata</taxon>
        <taxon>Vertebrata</taxon>
        <taxon>Euteleostomi</taxon>
        <taxon>Mammalia</taxon>
        <taxon>Eutheria</taxon>
        <taxon>Afrotheria</taxon>
        <taxon>Tenrecidae</taxon>
        <taxon>Tenrecinae</taxon>
        <taxon>Echinops</taxon>
    </lineage>
</organism>
<evidence type="ECO:0000313" key="1">
    <source>
        <dbReference type="Proteomes" id="UP000694863"/>
    </source>
</evidence>
<dbReference type="RefSeq" id="XP_045142753.1">
    <property type="nucleotide sequence ID" value="XM_045286818.1"/>
</dbReference>